<comment type="similarity">
    <text evidence="1">Belongs to the UPF0213 family.</text>
</comment>
<dbReference type="AlphaFoldDB" id="A0A1M4W920"/>
<dbReference type="PROSITE" id="PS50164">
    <property type="entry name" value="GIY_YIG"/>
    <property type="match status" value="1"/>
</dbReference>
<dbReference type="OrthoDB" id="9807770at2"/>
<feature type="domain" description="GIY-YIG" evidence="2">
    <location>
        <begin position="1"/>
        <end position="76"/>
    </location>
</feature>
<evidence type="ECO:0000259" key="2">
    <source>
        <dbReference type="PROSITE" id="PS50164"/>
    </source>
</evidence>
<evidence type="ECO:0000256" key="1">
    <source>
        <dbReference type="ARBA" id="ARBA00007435"/>
    </source>
</evidence>
<dbReference type="RefSeq" id="WP_072895444.1">
    <property type="nucleotide sequence ID" value="NZ_FQVM01000011.1"/>
</dbReference>
<dbReference type="EMBL" id="FQVM01000011">
    <property type="protein sequence ID" value="SHE77583.1"/>
    <property type="molecule type" value="Genomic_DNA"/>
</dbReference>
<dbReference type="SUPFAM" id="SSF82771">
    <property type="entry name" value="GIY-YIG endonuclease"/>
    <property type="match status" value="1"/>
</dbReference>
<dbReference type="Gene3D" id="3.40.1440.10">
    <property type="entry name" value="GIY-YIG endonuclease"/>
    <property type="match status" value="1"/>
</dbReference>
<sequence>MAYVYIVICCDDTLYTGWTTDIKRRLYEHNYSKKGAKYTRGRRPVKLVFMKAFSSKIDAQKEEYLIKNLNRRDKLILINSSLNEINKIL</sequence>
<dbReference type="Proteomes" id="UP000184035">
    <property type="component" value="Unassembled WGS sequence"/>
</dbReference>
<evidence type="ECO:0000313" key="4">
    <source>
        <dbReference type="Proteomes" id="UP000184035"/>
    </source>
</evidence>
<dbReference type="CDD" id="cd10456">
    <property type="entry name" value="GIY-YIG_UPF0213"/>
    <property type="match status" value="1"/>
</dbReference>
<reference evidence="3 4" key="1">
    <citation type="submission" date="2016-11" db="EMBL/GenBank/DDBJ databases">
        <authorList>
            <person name="Jaros S."/>
            <person name="Januszkiewicz K."/>
            <person name="Wedrychowicz H."/>
        </authorList>
    </citation>
    <scope>NUCLEOTIDE SEQUENCE [LARGE SCALE GENOMIC DNA]</scope>
    <source>
        <strain evidence="3 4">DSM 2631</strain>
    </source>
</reference>
<evidence type="ECO:0000313" key="3">
    <source>
        <dbReference type="EMBL" id="SHE77583.1"/>
    </source>
</evidence>
<gene>
    <name evidence="3" type="ORF">SAMN05443638_11110</name>
</gene>
<accession>A0A1M4W920</accession>
<keyword evidence="3" id="KW-0378">Hydrolase</keyword>
<dbReference type="Pfam" id="PF01541">
    <property type="entry name" value="GIY-YIG"/>
    <property type="match status" value="1"/>
</dbReference>
<proteinExistence type="inferred from homology"/>
<dbReference type="PANTHER" id="PTHR34477:SF1">
    <property type="entry name" value="UPF0213 PROTEIN YHBQ"/>
    <property type="match status" value="1"/>
</dbReference>
<keyword evidence="3" id="KW-0255">Endonuclease</keyword>
<organism evidence="3 4">
    <name type="scientific">Clostridium fallax</name>
    <dbReference type="NCBI Taxonomy" id="1533"/>
    <lineage>
        <taxon>Bacteria</taxon>
        <taxon>Bacillati</taxon>
        <taxon>Bacillota</taxon>
        <taxon>Clostridia</taxon>
        <taxon>Eubacteriales</taxon>
        <taxon>Clostridiaceae</taxon>
        <taxon>Clostridium</taxon>
    </lineage>
</organism>
<keyword evidence="4" id="KW-1185">Reference proteome</keyword>
<dbReference type="InterPro" id="IPR000305">
    <property type="entry name" value="GIY-YIG_endonuc"/>
</dbReference>
<dbReference type="STRING" id="1533.SAMN05443638_11110"/>
<dbReference type="InterPro" id="IPR035901">
    <property type="entry name" value="GIY-YIG_endonuc_sf"/>
</dbReference>
<dbReference type="GO" id="GO:0004519">
    <property type="term" value="F:endonuclease activity"/>
    <property type="evidence" value="ECO:0007669"/>
    <property type="project" value="UniProtKB-KW"/>
</dbReference>
<dbReference type="InterPro" id="IPR050190">
    <property type="entry name" value="UPF0213_domain"/>
</dbReference>
<dbReference type="PANTHER" id="PTHR34477">
    <property type="entry name" value="UPF0213 PROTEIN YHBQ"/>
    <property type="match status" value="1"/>
</dbReference>
<keyword evidence="3" id="KW-0540">Nuclease</keyword>
<protein>
    <submittedName>
        <fullName evidence="3">Putative endonuclease</fullName>
    </submittedName>
</protein>
<name>A0A1M4W920_9CLOT</name>